<evidence type="ECO:0000259" key="1">
    <source>
        <dbReference type="Pfam" id="PF00534"/>
    </source>
</evidence>
<evidence type="ECO:0000313" key="3">
    <source>
        <dbReference type="Proteomes" id="UP000218022"/>
    </source>
</evidence>
<evidence type="ECO:0000313" key="2">
    <source>
        <dbReference type="EMBL" id="PCE21878.1"/>
    </source>
</evidence>
<dbReference type="InterPro" id="IPR001296">
    <property type="entry name" value="Glyco_trans_1"/>
</dbReference>
<dbReference type="CDD" id="cd03809">
    <property type="entry name" value="GT4_MtfB-like"/>
    <property type="match status" value="1"/>
</dbReference>
<accession>A0A2A4EN67</accession>
<dbReference type="PANTHER" id="PTHR46401:SF9">
    <property type="entry name" value="MANNOSYLTRANSFERASE A"/>
    <property type="match status" value="1"/>
</dbReference>
<comment type="caution">
    <text evidence="2">The sequence shown here is derived from an EMBL/GenBank/DDBJ whole genome shotgun (WGS) entry which is preliminary data.</text>
</comment>
<dbReference type="Pfam" id="PF00534">
    <property type="entry name" value="Glycos_transf_1"/>
    <property type="match status" value="1"/>
</dbReference>
<dbReference type="Proteomes" id="UP000218022">
    <property type="component" value="Unassembled WGS sequence"/>
</dbReference>
<dbReference type="PANTHER" id="PTHR46401">
    <property type="entry name" value="GLYCOSYLTRANSFERASE WBBK-RELATED"/>
    <property type="match status" value="1"/>
</dbReference>
<dbReference type="SUPFAM" id="SSF53756">
    <property type="entry name" value="UDP-Glycosyltransferase/glycogen phosphorylase"/>
    <property type="match status" value="1"/>
</dbReference>
<dbReference type="Gene3D" id="3.40.50.2000">
    <property type="entry name" value="Glycogen Phosphorylase B"/>
    <property type="match status" value="1"/>
</dbReference>
<reference evidence="2 3" key="1">
    <citation type="submission" date="2017-01" db="EMBL/GenBank/DDBJ databases">
        <title>Whole-Genome Shotgun Sequencing of Two beta-Proteobacterial Species in Search of the Bulgecin Biosynthetic Cluster.</title>
        <authorList>
            <person name="Horsman M.E."/>
            <person name="Marous D.R."/>
            <person name="Li R."/>
            <person name="Oliver R.A."/>
            <person name="Byun B."/>
            <person name="Emrich S.J."/>
            <person name="Boggess B."/>
            <person name="Townsend C.A."/>
            <person name="Mobashery S."/>
        </authorList>
    </citation>
    <scope>NUCLEOTIDE SEQUENCE [LARGE SCALE GENOMIC DNA]</scope>
    <source>
        <strain evidence="2 3">ATCC 31363</strain>
    </source>
</reference>
<organism evidence="2 3">
    <name type="scientific">Paraburkholderia acidicola</name>
    <dbReference type="NCBI Taxonomy" id="1912599"/>
    <lineage>
        <taxon>Bacteria</taxon>
        <taxon>Pseudomonadati</taxon>
        <taxon>Pseudomonadota</taxon>
        <taxon>Betaproteobacteria</taxon>
        <taxon>Burkholderiales</taxon>
        <taxon>Burkholderiaceae</taxon>
        <taxon>Paraburkholderia</taxon>
    </lineage>
</organism>
<dbReference type="OrthoDB" id="9801609at2"/>
<dbReference type="RefSeq" id="WP_096723200.1">
    <property type="nucleotide sequence ID" value="NZ_MTZV01000006.1"/>
</dbReference>
<name>A0A2A4EN67_9BURK</name>
<feature type="domain" description="Glycosyl transferase family 1" evidence="1">
    <location>
        <begin position="200"/>
        <end position="323"/>
    </location>
</feature>
<dbReference type="EMBL" id="MTZV01000006">
    <property type="protein sequence ID" value="PCE21878.1"/>
    <property type="molecule type" value="Genomic_DNA"/>
</dbReference>
<gene>
    <name evidence="2" type="ORF">BWP39_19600</name>
</gene>
<proteinExistence type="predicted"/>
<dbReference type="AlphaFoldDB" id="A0A2A4EN67"/>
<protein>
    <recommendedName>
        <fullName evidence="1">Glycosyl transferase family 1 domain-containing protein</fullName>
    </recommendedName>
</protein>
<sequence length="382" mass="43631">MSTIFLDVTRLLTRLYDGLLPTGVDRVGLAYIQKYGSRARAVLSERGVSTVLTERDSQQVFAWLLSSIRNRNAIRALVVRACINRLRESRFNGVLFHTSHNGMEFERYYRAMSKREIRPVFMVHDLIPLTHAEYCRPGVDTAHRLRMHTALKHASGLIVNSQATLDSLAAEARHVNLPLPPSVVAHLASGVTQRPLASRPLPEPYFVMLGTIEPRKNHWFMLHVWRRLVEQLGTAAPRLVVIGRRGWECENVVDMLERCEILQDVVIEEAHCSDDRLHAYLQHAQALLFPSFVEGYGMPLAEALALNVPVLASNLDVFHEIADDIPDYLDPLDGPGWLARIHAYTQADSPERSAQLKRIERFREPTWAEHFERVDRFLETLR</sequence>
<dbReference type="GO" id="GO:0016757">
    <property type="term" value="F:glycosyltransferase activity"/>
    <property type="evidence" value="ECO:0007669"/>
    <property type="project" value="InterPro"/>
</dbReference>